<feature type="transmembrane region" description="Helical" evidence="7">
    <location>
        <begin position="63"/>
        <end position="90"/>
    </location>
</feature>
<evidence type="ECO:0000256" key="2">
    <source>
        <dbReference type="ARBA" id="ARBA00022448"/>
    </source>
</evidence>
<organism evidence="9 10">
    <name type="scientific">Pseudonocardia xinjiangensis</name>
    <dbReference type="NCBI Taxonomy" id="75289"/>
    <lineage>
        <taxon>Bacteria</taxon>
        <taxon>Bacillati</taxon>
        <taxon>Actinomycetota</taxon>
        <taxon>Actinomycetes</taxon>
        <taxon>Pseudonocardiales</taxon>
        <taxon>Pseudonocardiaceae</taxon>
        <taxon>Pseudonocardia</taxon>
    </lineage>
</organism>
<reference evidence="9 10" key="1">
    <citation type="submission" date="2020-04" db="EMBL/GenBank/DDBJ databases">
        <authorList>
            <person name="Klaysubun C."/>
            <person name="Duangmal K."/>
            <person name="Lipun K."/>
        </authorList>
    </citation>
    <scope>NUCLEOTIDE SEQUENCE [LARGE SCALE GENOMIC DNA]</scope>
    <source>
        <strain evidence="9 10">JCM 11839</strain>
    </source>
</reference>
<evidence type="ECO:0000256" key="3">
    <source>
        <dbReference type="ARBA" id="ARBA00022475"/>
    </source>
</evidence>
<evidence type="ECO:0000313" key="9">
    <source>
        <dbReference type="EMBL" id="NMH76612.1"/>
    </source>
</evidence>
<keyword evidence="5 7" id="KW-1133">Transmembrane helix</keyword>
<feature type="transmembrane region" description="Helical" evidence="7">
    <location>
        <begin position="111"/>
        <end position="131"/>
    </location>
</feature>
<sequence>MGEPARVLFDEPGPRGRARIRLFTVLGLIVIAALLALALWQFGRNGQLGLSRWAPFVQVSYLWFLWQGIVGTIVATALAAVISFPLGVVLALGRLSKRRILRWPAKGYIELFRGIPLLLLIYAFLLALPRFGINLPILWKLVVPIVLVNVAVLAEIFRAGILAVDRGQYEAAAAIGLREGTAMRTVILPQAVRLVIPTLVTQLVALLKDSTLGYVVSYPELMKQGNNLTVYTHLLIQTYLIVAAIYVVVNVALSRLAVWLERRLGTRVRRNVARAEPAGAAPPTMA</sequence>
<evidence type="ECO:0000313" key="10">
    <source>
        <dbReference type="Proteomes" id="UP001296706"/>
    </source>
</evidence>
<keyword evidence="3" id="KW-1003">Cell membrane</keyword>
<dbReference type="InterPro" id="IPR043429">
    <property type="entry name" value="ArtM/GltK/GlnP/TcyL/YhdX-like"/>
</dbReference>
<keyword evidence="2 7" id="KW-0813">Transport</keyword>
<evidence type="ECO:0000256" key="4">
    <source>
        <dbReference type="ARBA" id="ARBA00022692"/>
    </source>
</evidence>
<feature type="transmembrane region" description="Helical" evidence="7">
    <location>
        <begin position="20"/>
        <end position="43"/>
    </location>
</feature>
<dbReference type="RefSeq" id="WP_169394692.1">
    <property type="nucleotide sequence ID" value="NZ_BAAAJH010000008.1"/>
</dbReference>
<evidence type="ECO:0000256" key="5">
    <source>
        <dbReference type="ARBA" id="ARBA00022989"/>
    </source>
</evidence>
<evidence type="ECO:0000256" key="1">
    <source>
        <dbReference type="ARBA" id="ARBA00004651"/>
    </source>
</evidence>
<keyword evidence="6 7" id="KW-0472">Membrane</keyword>
<dbReference type="InterPro" id="IPR010065">
    <property type="entry name" value="AA_ABC_transptr_permease_3TM"/>
</dbReference>
<protein>
    <submittedName>
        <fullName evidence="9">Amino acid ABC transporter permease</fullName>
    </submittedName>
</protein>
<keyword evidence="10" id="KW-1185">Reference proteome</keyword>
<name>A0ABX1R9B0_9PSEU</name>
<dbReference type="SUPFAM" id="SSF161098">
    <property type="entry name" value="MetI-like"/>
    <property type="match status" value="1"/>
</dbReference>
<dbReference type="EMBL" id="JAAXKY010000011">
    <property type="protein sequence ID" value="NMH76612.1"/>
    <property type="molecule type" value="Genomic_DNA"/>
</dbReference>
<evidence type="ECO:0000256" key="7">
    <source>
        <dbReference type="RuleBase" id="RU363032"/>
    </source>
</evidence>
<dbReference type="NCBIfam" id="TIGR01726">
    <property type="entry name" value="HEQRo_perm_3TM"/>
    <property type="match status" value="1"/>
</dbReference>
<dbReference type="CDD" id="cd06261">
    <property type="entry name" value="TM_PBP2"/>
    <property type="match status" value="1"/>
</dbReference>
<feature type="transmembrane region" description="Helical" evidence="7">
    <location>
        <begin position="194"/>
        <end position="216"/>
    </location>
</feature>
<dbReference type="InterPro" id="IPR035906">
    <property type="entry name" value="MetI-like_sf"/>
</dbReference>
<dbReference type="Gene3D" id="1.10.3720.10">
    <property type="entry name" value="MetI-like"/>
    <property type="match status" value="1"/>
</dbReference>
<comment type="similarity">
    <text evidence="7">Belongs to the binding-protein-dependent transport system permease family.</text>
</comment>
<feature type="transmembrane region" description="Helical" evidence="7">
    <location>
        <begin position="236"/>
        <end position="260"/>
    </location>
</feature>
<dbReference type="PROSITE" id="PS50928">
    <property type="entry name" value="ABC_TM1"/>
    <property type="match status" value="1"/>
</dbReference>
<evidence type="ECO:0000256" key="6">
    <source>
        <dbReference type="ARBA" id="ARBA00023136"/>
    </source>
</evidence>
<feature type="domain" description="ABC transmembrane type-1" evidence="8">
    <location>
        <begin position="69"/>
        <end position="257"/>
    </location>
</feature>
<keyword evidence="4 7" id="KW-0812">Transmembrane</keyword>
<proteinExistence type="inferred from homology"/>
<dbReference type="PANTHER" id="PTHR30614:SF21">
    <property type="entry name" value="AMINO ACID ABC TRANSPORTER PERMEASE"/>
    <property type="match status" value="1"/>
</dbReference>
<gene>
    <name evidence="9" type="ORF">HF577_05790</name>
</gene>
<dbReference type="Proteomes" id="UP001296706">
    <property type="component" value="Unassembled WGS sequence"/>
</dbReference>
<feature type="transmembrane region" description="Helical" evidence="7">
    <location>
        <begin position="137"/>
        <end position="157"/>
    </location>
</feature>
<evidence type="ECO:0000259" key="8">
    <source>
        <dbReference type="PROSITE" id="PS50928"/>
    </source>
</evidence>
<dbReference type="Pfam" id="PF00528">
    <property type="entry name" value="BPD_transp_1"/>
    <property type="match status" value="1"/>
</dbReference>
<comment type="subcellular location">
    <subcellularLocation>
        <location evidence="1 7">Cell membrane</location>
        <topology evidence="1 7">Multi-pass membrane protein</topology>
    </subcellularLocation>
</comment>
<accession>A0ABX1R9B0</accession>
<dbReference type="PANTHER" id="PTHR30614">
    <property type="entry name" value="MEMBRANE COMPONENT OF AMINO ACID ABC TRANSPORTER"/>
    <property type="match status" value="1"/>
</dbReference>
<comment type="caution">
    <text evidence="9">The sequence shown here is derived from an EMBL/GenBank/DDBJ whole genome shotgun (WGS) entry which is preliminary data.</text>
</comment>
<dbReference type="InterPro" id="IPR000515">
    <property type="entry name" value="MetI-like"/>
</dbReference>